<dbReference type="RefSeq" id="WP_169529034.1">
    <property type="nucleotide sequence ID" value="NZ_JABBGH010000001.1"/>
</dbReference>
<feature type="signal peptide" evidence="1">
    <location>
        <begin position="1"/>
        <end position="17"/>
    </location>
</feature>
<dbReference type="AlphaFoldDB" id="A0A7Y0FKS4"/>
<proteinExistence type="predicted"/>
<evidence type="ECO:0000256" key="1">
    <source>
        <dbReference type="SAM" id="SignalP"/>
    </source>
</evidence>
<gene>
    <name evidence="2" type="ORF">HHL22_00545</name>
</gene>
<keyword evidence="3" id="KW-1185">Reference proteome</keyword>
<dbReference type="EMBL" id="JABBGH010000001">
    <property type="protein sequence ID" value="NML63689.1"/>
    <property type="molecule type" value="Genomic_DNA"/>
</dbReference>
<evidence type="ECO:0000313" key="2">
    <source>
        <dbReference type="EMBL" id="NML63689.1"/>
    </source>
</evidence>
<keyword evidence="1" id="KW-0732">Signal</keyword>
<evidence type="ECO:0000313" key="3">
    <source>
        <dbReference type="Proteomes" id="UP000559626"/>
    </source>
</evidence>
<sequence>MKKLLFVLLMLRLPAAAVPPCPALLQHFVLDLLDKQVPDSVLISRYMCPSLLLRRGDPQAMKGQALLHSFRLEHQKQWSLDSLRFKAISRARIRPSRQSLHPTFHMLGGEENAYVVQLKGQPDLYLLVKDQQINSFLLINQGGEAYFLDFCH</sequence>
<reference evidence="2 3" key="1">
    <citation type="submission" date="2020-04" db="EMBL/GenBank/DDBJ databases">
        <title>Hymenobacter polaris sp. nov., isolated from Arctic soil.</title>
        <authorList>
            <person name="Dahal R.H."/>
        </authorList>
    </citation>
    <scope>NUCLEOTIDE SEQUENCE [LARGE SCALE GENOMIC DNA]</scope>
    <source>
        <strain evidence="2 3">RP-2-7</strain>
    </source>
</reference>
<feature type="chain" id="PRO_5031302860" evidence="1">
    <location>
        <begin position="18"/>
        <end position="152"/>
    </location>
</feature>
<dbReference type="Proteomes" id="UP000559626">
    <property type="component" value="Unassembled WGS sequence"/>
</dbReference>
<comment type="caution">
    <text evidence="2">The sequence shown here is derived from an EMBL/GenBank/DDBJ whole genome shotgun (WGS) entry which is preliminary data.</text>
</comment>
<accession>A0A7Y0FKS4</accession>
<organism evidence="2 3">
    <name type="scientific">Hymenobacter polaris</name>
    <dbReference type="NCBI Taxonomy" id="2682546"/>
    <lineage>
        <taxon>Bacteria</taxon>
        <taxon>Pseudomonadati</taxon>
        <taxon>Bacteroidota</taxon>
        <taxon>Cytophagia</taxon>
        <taxon>Cytophagales</taxon>
        <taxon>Hymenobacteraceae</taxon>
        <taxon>Hymenobacter</taxon>
    </lineage>
</organism>
<name>A0A7Y0FKS4_9BACT</name>
<protein>
    <submittedName>
        <fullName evidence="2">Uncharacterized protein</fullName>
    </submittedName>
</protein>